<evidence type="ECO:0000256" key="4">
    <source>
        <dbReference type="ARBA" id="ARBA00022825"/>
    </source>
</evidence>
<dbReference type="PROSITE" id="PS00135">
    <property type="entry name" value="TRYPSIN_SER"/>
    <property type="match status" value="1"/>
</dbReference>
<keyword evidence="1 9" id="KW-0645">Protease</keyword>
<evidence type="ECO:0000259" key="11">
    <source>
        <dbReference type="PROSITE" id="PS50240"/>
    </source>
</evidence>
<keyword evidence="5" id="KW-0865">Zymogen</keyword>
<feature type="domain" description="Peptidase S1" evidence="11">
    <location>
        <begin position="175"/>
        <end position="437"/>
    </location>
</feature>
<dbReference type="FunFam" id="3.30.1640.30:FF:000001">
    <property type="entry name" value="Serine protease 7"/>
    <property type="match status" value="1"/>
</dbReference>
<dbReference type="EMBL" id="KY680241">
    <property type="protein sequence ID" value="ATD13322.1"/>
    <property type="molecule type" value="mRNA"/>
</dbReference>
<keyword evidence="4 9" id="KW-0720">Serine protease</keyword>
<proteinExistence type="evidence at transcript level"/>
<comment type="similarity">
    <text evidence="8 10">Belongs to the peptidase S1 family. CLIP subfamily.</text>
</comment>
<dbReference type="Pfam" id="PF12032">
    <property type="entry name" value="CLIP"/>
    <property type="match status" value="2"/>
</dbReference>
<keyword evidence="10" id="KW-0964">Secreted</keyword>
<evidence type="ECO:0000256" key="2">
    <source>
        <dbReference type="ARBA" id="ARBA00022729"/>
    </source>
</evidence>
<evidence type="ECO:0000256" key="8">
    <source>
        <dbReference type="ARBA" id="ARBA00024195"/>
    </source>
</evidence>
<feature type="chain" id="PRO_5023972677" description="CLIP domain-containing serine protease" evidence="10">
    <location>
        <begin position="19"/>
        <end position="438"/>
    </location>
</feature>
<protein>
    <recommendedName>
        <fullName evidence="10">CLIP domain-containing serine protease</fullName>
        <ecNumber evidence="9">3.4.21.-</ecNumber>
    </recommendedName>
</protein>
<dbReference type="FunFam" id="2.40.10.10:FF:000028">
    <property type="entry name" value="Serine protease easter"/>
    <property type="match status" value="1"/>
</dbReference>
<dbReference type="SUPFAM" id="SSF50494">
    <property type="entry name" value="Trypsin-like serine proteases"/>
    <property type="match status" value="1"/>
</dbReference>
<evidence type="ECO:0000256" key="1">
    <source>
        <dbReference type="ARBA" id="ARBA00022670"/>
    </source>
</evidence>
<dbReference type="Pfam" id="PF00089">
    <property type="entry name" value="Trypsin"/>
    <property type="match status" value="1"/>
</dbReference>
<dbReference type="AlphaFoldDB" id="A0A290U627"/>
<dbReference type="Gene3D" id="2.40.10.10">
    <property type="entry name" value="Trypsin-like serine proteases"/>
    <property type="match status" value="2"/>
</dbReference>
<dbReference type="EC" id="3.4.21.-" evidence="9"/>
<dbReference type="GO" id="GO:0004252">
    <property type="term" value="F:serine-type endopeptidase activity"/>
    <property type="evidence" value="ECO:0007669"/>
    <property type="project" value="UniProtKB-UniRule"/>
</dbReference>
<keyword evidence="7" id="KW-0325">Glycoprotein</keyword>
<dbReference type="InterPro" id="IPR018114">
    <property type="entry name" value="TRYPSIN_HIS"/>
</dbReference>
<dbReference type="PRINTS" id="PR00722">
    <property type="entry name" value="CHYMOTRYPSIN"/>
</dbReference>
<dbReference type="InterPro" id="IPR001254">
    <property type="entry name" value="Trypsin_dom"/>
</dbReference>
<name>A0A290U627_HELAM</name>
<dbReference type="InterPro" id="IPR033116">
    <property type="entry name" value="TRYPSIN_SER"/>
</dbReference>
<dbReference type="SMART" id="SM00020">
    <property type="entry name" value="Tryp_SPc"/>
    <property type="match status" value="1"/>
</dbReference>
<dbReference type="SMART" id="SM00680">
    <property type="entry name" value="CLIP"/>
    <property type="match status" value="2"/>
</dbReference>
<feature type="domain" description="Clip" evidence="12">
    <location>
        <begin position="21"/>
        <end position="74"/>
    </location>
</feature>
<comment type="domain">
    <text evidence="10">The clip domain consists of 35-55 residues which are 'knitted' together usually by 3 conserved disulfide bonds forming a clip-like compact structure.</text>
</comment>
<dbReference type="InterPro" id="IPR051487">
    <property type="entry name" value="Ser/Thr_Proteases_Immune/Dev"/>
</dbReference>
<keyword evidence="3 9" id="KW-0378">Hydrolase</keyword>
<evidence type="ECO:0000256" key="9">
    <source>
        <dbReference type="RuleBase" id="RU363034"/>
    </source>
</evidence>
<dbReference type="Gene3D" id="3.30.1640.30">
    <property type="match status" value="2"/>
</dbReference>
<evidence type="ECO:0000256" key="10">
    <source>
        <dbReference type="RuleBase" id="RU366078"/>
    </source>
</evidence>
<reference evidence="13" key="1">
    <citation type="journal article" date="2017" name="PLoS Pathog.">
        <title>Inhibition of melanization by serpin-5 and serpin-9 promotes baculovirus infection in cotton bollworm Helicoverpa armigera.</title>
        <authorList>
            <person name="Yuan C."/>
            <person name="Xing L."/>
            <person name="Wang M."/>
            <person name="Wang X."/>
            <person name="Yin M."/>
            <person name="Wang Q."/>
            <person name="Hu Z."/>
            <person name="Zou Z."/>
        </authorList>
    </citation>
    <scope>NUCLEOTIDE SEQUENCE</scope>
</reference>
<feature type="domain" description="Clip" evidence="12">
    <location>
        <begin position="82"/>
        <end position="133"/>
    </location>
</feature>
<accession>A0A290U627</accession>
<dbReference type="PROSITE" id="PS50240">
    <property type="entry name" value="TRYPSIN_DOM"/>
    <property type="match status" value="1"/>
</dbReference>
<dbReference type="InterPro" id="IPR038565">
    <property type="entry name" value="CLIP_sf"/>
</dbReference>
<dbReference type="PANTHER" id="PTHR24256">
    <property type="entry name" value="TRYPTASE-RELATED"/>
    <property type="match status" value="1"/>
</dbReference>
<evidence type="ECO:0000256" key="7">
    <source>
        <dbReference type="ARBA" id="ARBA00023180"/>
    </source>
</evidence>
<dbReference type="GO" id="GO:0006508">
    <property type="term" value="P:proteolysis"/>
    <property type="evidence" value="ECO:0007669"/>
    <property type="project" value="UniProtKB-KW"/>
</dbReference>
<dbReference type="InterPro" id="IPR022700">
    <property type="entry name" value="CLIP"/>
</dbReference>
<dbReference type="InterPro" id="IPR043504">
    <property type="entry name" value="Peptidase_S1_PA_chymotrypsin"/>
</dbReference>
<dbReference type="PROSITE" id="PS51888">
    <property type="entry name" value="CLIP"/>
    <property type="match status" value="2"/>
</dbReference>
<evidence type="ECO:0000313" key="13">
    <source>
        <dbReference type="EMBL" id="ATD13322.1"/>
    </source>
</evidence>
<evidence type="ECO:0000256" key="5">
    <source>
        <dbReference type="ARBA" id="ARBA00023145"/>
    </source>
</evidence>
<dbReference type="GO" id="GO:0005576">
    <property type="term" value="C:extracellular region"/>
    <property type="evidence" value="ECO:0007669"/>
    <property type="project" value="UniProtKB-SubCell"/>
</dbReference>
<evidence type="ECO:0000256" key="6">
    <source>
        <dbReference type="ARBA" id="ARBA00023157"/>
    </source>
</evidence>
<dbReference type="InterPro" id="IPR009003">
    <property type="entry name" value="Peptidase_S1_PA"/>
</dbReference>
<comment type="subcellular location">
    <subcellularLocation>
        <location evidence="10">Secreted</location>
    </subcellularLocation>
</comment>
<sequence>MNLFILAVFAASACFVNGQNSCQTPSGGSGECISVYNCQVLLALVNKKDRTSEDVDLLKRSQCGHVGKTPAVCCPKAQQQGNCFTPEGKVGQCISLYSCPHLANMLKPPVPAESISYVQRSRCEGPEQYSVCCGPAPSRNPSVLPQGNCDSKMSAFPPDPSSGCCGLDSRVGNKIVGGTATTVDQYPWLVMIEYVKLGVTKLLCGGALISGKYVLTAGHCVAGAVLDIGTPRRVRLGEYDISHEGADCAPVEAGGEDCTEGVTRIEIEKVIPHPQYNPVSALKRNDIALLRLKENAPFTDFIRPICLPNKDLTLPENTPQNFSLYAAGWGAVSTRQSFSNVKLHVELPFVSQDRCQPAYSQPGRSVTLWQGQLCAGGVTGKDSCKGDSGGPLMFEDGRTYEVIGVVSFGPVPCGMEGIPGVYSKVYEYLDWIRTTIVP</sequence>
<dbReference type="PROSITE" id="PS00134">
    <property type="entry name" value="TRYPSIN_HIS"/>
    <property type="match status" value="1"/>
</dbReference>
<dbReference type="InterPro" id="IPR001314">
    <property type="entry name" value="Peptidase_S1A"/>
</dbReference>
<feature type="signal peptide" evidence="10">
    <location>
        <begin position="1"/>
        <end position="18"/>
    </location>
</feature>
<evidence type="ECO:0000256" key="3">
    <source>
        <dbReference type="ARBA" id="ARBA00022801"/>
    </source>
</evidence>
<keyword evidence="2 10" id="KW-0732">Signal</keyword>
<organism evidence="13">
    <name type="scientific">Helicoverpa armigera</name>
    <name type="common">Cotton bollworm</name>
    <name type="synonym">Heliothis armigera</name>
    <dbReference type="NCBI Taxonomy" id="29058"/>
    <lineage>
        <taxon>Eukaryota</taxon>
        <taxon>Metazoa</taxon>
        <taxon>Ecdysozoa</taxon>
        <taxon>Arthropoda</taxon>
        <taxon>Hexapoda</taxon>
        <taxon>Insecta</taxon>
        <taxon>Pterygota</taxon>
        <taxon>Neoptera</taxon>
        <taxon>Endopterygota</taxon>
        <taxon>Lepidoptera</taxon>
        <taxon>Glossata</taxon>
        <taxon>Ditrysia</taxon>
        <taxon>Noctuoidea</taxon>
        <taxon>Noctuidae</taxon>
        <taxon>Heliothinae</taxon>
        <taxon>Helicoverpa</taxon>
    </lineage>
</organism>
<evidence type="ECO:0000259" key="12">
    <source>
        <dbReference type="PROSITE" id="PS51888"/>
    </source>
</evidence>
<dbReference type="OMA" id="WQGQLCA"/>
<dbReference type="OrthoDB" id="9981647at2759"/>
<dbReference type="CDD" id="cd00190">
    <property type="entry name" value="Tryp_SPc"/>
    <property type="match status" value="1"/>
</dbReference>
<keyword evidence="6" id="KW-1015">Disulfide bond</keyword>